<name>A0A8S5PBT8_9CAUD</name>
<sequence length="185" mass="22264">MKFKNIKKIIKRPSLWFPDGKYNKKVDDLVKDMIRNRDKILLLDCSRYGIWLIYNQKVYWFRGYYWVTDCDVGSITLPEPTLQLFKNDLNIKLQRQARNQLYRDLRPSRLTMLKFMKKIYEPAQRVLHRFGFRSVCKDGEFYEDGVNKGTAPTSVIFNLSYCMAKLEAEDSKVYHYLYNERTELK</sequence>
<protein>
    <submittedName>
        <fullName evidence="1">Uncharacterized protein</fullName>
    </submittedName>
</protein>
<accession>A0A8S5PBT8</accession>
<proteinExistence type="predicted"/>
<dbReference type="EMBL" id="BK015384">
    <property type="protein sequence ID" value="DAE04144.1"/>
    <property type="molecule type" value="Genomic_DNA"/>
</dbReference>
<reference evidence="1" key="1">
    <citation type="journal article" date="2021" name="Proc. Natl. Acad. Sci. U.S.A.">
        <title>A Catalog of Tens of Thousands of Viruses from Human Metagenomes Reveals Hidden Associations with Chronic Diseases.</title>
        <authorList>
            <person name="Tisza M.J."/>
            <person name="Buck C.B."/>
        </authorList>
    </citation>
    <scope>NUCLEOTIDE SEQUENCE</scope>
    <source>
        <strain evidence="1">CtmpG14</strain>
    </source>
</reference>
<evidence type="ECO:0000313" key="1">
    <source>
        <dbReference type="EMBL" id="DAE04144.1"/>
    </source>
</evidence>
<organism evidence="1">
    <name type="scientific">Siphoviridae sp. ctmpG14</name>
    <dbReference type="NCBI Taxonomy" id="2825654"/>
    <lineage>
        <taxon>Viruses</taxon>
        <taxon>Duplodnaviria</taxon>
        <taxon>Heunggongvirae</taxon>
        <taxon>Uroviricota</taxon>
        <taxon>Caudoviricetes</taxon>
    </lineage>
</organism>